<evidence type="ECO:0000313" key="2">
    <source>
        <dbReference type="EMBL" id="QIF92328.1"/>
    </source>
</evidence>
<protein>
    <submittedName>
        <fullName evidence="2">Transglycosylase SLT domain-containing protein</fullName>
    </submittedName>
</protein>
<evidence type="ECO:0000259" key="1">
    <source>
        <dbReference type="Pfam" id="PF01464"/>
    </source>
</evidence>
<dbReference type="InterPro" id="IPR023346">
    <property type="entry name" value="Lysozyme-like_dom_sf"/>
</dbReference>
<keyword evidence="2" id="KW-0614">Plasmid</keyword>
<dbReference type="EMBL" id="CP047341">
    <property type="protein sequence ID" value="QIF92328.1"/>
    <property type="molecule type" value="Genomic_DNA"/>
</dbReference>
<geneLocation type="plasmid" evidence="3">
    <name>pzf1-cfr</name>
</geneLocation>
<dbReference type="Gene3D" id="1.10.530.10">
    <property type="match status" value="1"/>
</dbReference>
<dbReference type="InterPro" id="IPR008258">
    <property type="entry name" value="Transglycosylase_SLT_dom_1"/>
</dbReference>
<gene>
    <name evidence="2" type="ORF">GTH23_19995</name>
</gene>
<reference evidence="2 3" key="1">
    <citation type="submission" date="2020-01" db="EMBL/GenBank/DDBJ databases">
        <title>The genomic epidemiology of tigecycline resistance gene tet(X) variants in a swine farm in China.</title>
        <authorList>
            <person name="Peng K."/>
            <person name="Li R."/>
        </authorList>
    </citation>
    <scope>NUCLEOTIDE SEQUENCE [LARGE SCALE GENOMIC DNA]</scope>
    <source>
        <strain evidence="2 3">ZF1</strain>
        <plasmid evidence="3">pzf1-cfr</plasmid>
    </source>
</reference>
<dbReference type="CDD" id="cd16892">
    <property type="entry name" value="LT_VirB1-like"/>
    <property type="match status" value="1"/>
</dbReference>
<evidence type="ECO:0000313" key="3">
    <source>
        <dbReference type="Proteomes" id="UP000501338"/>
    </source>
</evidence>
<dbReference type="Proteomes" id="UP000501338">
    <property type="component" value="Plasmid pZF1-cfr"/>
</dbReference>
<keyword evidence="3" id="KW-1185">Reference proteome</keyword>
<dbReference type="Pfam" id="PF01464">
    <property type="entry name" value="SLT"/>
    <property type="match status" value="1"/>
</dbReference>
<feature type="domain" description="Transglycosylase SLT" evidence="1">
    <location>
        <begin position="13"/>
        <end position="137"/>
    </location>
</feature>
<organism evidence="2 3">
    <name type="scientific">Proteus terrae subsp. cibarius</name>
    <dbReference type="NCBI Taxonomy" id="626774"/>
    <lineage>
        <taxon>Bacteria</taxon>
        <taxon>Pseudomonadati</taxon>
        <taxon>Pseudomonadota</taxon>
        <taxon>Gammaproteobacteria</taxon>
        <taxon>Enterobacterales</taxon>
        <taxon>Morganellaceae</taxon>
        <taxon>Proteus</taxon>
    </lineage>
</organism>
<proteinExistence type="predicted"/>
<dbReference type="SUPFAM" id="SSF53955">
    <property type="entry name" value="Lysozyme-like"/>
    <property type="match status" value="1"/>
</dbReference>
<sequence length="206" mass="23097">MLKAAVLTALFSQCAPNVSPITLHALVGVESAGKPYVVANVTDKTSHSFDKKEDAINFVNGLAEKNKTYSAGLMQIYSKNFDAYNLTNETVFDHCTNIKVGADIFSQCYERALKENPSDKQGALRKAASCYYSGNMTRGFEKESWDGKSYVQRIELKAEKNYSVPEIQINQNYSLAVKEQEKSVPQEAVLIQQKTNKHQWDVFGDY</sequence>
<accession>A0ABX6JT01</accession>
<name>A0ABX6JT01_9GAMM</name>
<dbReference type="RefSeq" id="WP_080366081.1">
    <property type="nucleotide sequence ID" value="NZ_CP045009.1"/>
</dbReference>